<proteinExistence type="predicted"/>
<evidence type="ECO:0000313" key="1">
    <source>
        <dbReference type="EMBL" id="CAD7239078.1"/>
    </source>
</evidence>
<protein>
    <submittedName>
        <fullName evidence="1">Uncharacterized protein</fullName>
    </submittedName>
</protein>
<dbReference type="OrthoDB" id="10264817at2759"/>
<gene>
    <name evidence="1" type="ORF">CTOB1V02_LOCUS16893</name>
</gene>
<sequence length="138" mass="15618">MKQLGRAPRSEYWFCTLFVVLVMLAFITVFFVFGFGAALLSESAESLSIMSIVLLIVLSLAFYVFLFFSFVPMLAITVRRFHDRNMSGWWYLGFILLGFIPFINLISFIAFIVIMCLPGTKGENRFGVDPLGSSTDPE</sequence>
<organism evidence="1">
    <name type="scientific">Cyprideis torosa</name>
    <dbReference type="NCBI Taxonomy" id="163714"/>
    <lineage>
        <taxon>Eukaryota</taxon>
        <taxon>Metazoa</taxon>
        <taxon>Ecdysozoa</taxon>
        <taxon>Arthropoda</taxon>
        <taxon>Crustacea</taxon>
        <taxon>Oligostraca</taxon>
        <taxon>Ostracoda</taxon>
        <taxon>Podocopa</taxon>
        <taxon>Podocopida</taxon>
        <taxon>Cytherocopina</taxon>
        <taxon>Cytheroidea</taxon>
        <taxon>Cytherideidae</taxon>
        <taxon>Cyprideis</taxon>
    </lineage>
</organism>
<dbReference type="PANTHER" id="PTHR34980">
    <property type="entry name" value="INNER MEMBRANE PROTEIN-RELATED-RELATED"/>
    <property type="match status" value="1"/>
</dbReference>
<dbReference type="GO" id="GO:0005886">
    <property type="term" value="C:plasma membrane"/>
    <property type="evidence" value="ECO:0007669"/>
    <property type="project" value="TreeGrafter"/>
</dbReference>
<accession>A0A7R8WVN3</accession>
<feature type="non-terminal residue" evidence="1">
    <location>
        <position position="138"/>
    </location>
</feature>
<name>A0A7R8WVN3_9CRUS</name>
<dbReference type="InterPro" id="IPR008523">
    <property type="entry name" value="DUF805"/>
</dbReference>
<dbReference type="PANTHER" id="PTHR34980:SF2">
    <property type="entry name" value="INNER MEMBRANE PROTEIN YHAH-RELATED"/>
    <property type="match status" value="1"/>
</dbReference>
<dbReference type="Pfam" id="PF05656">
    <property type="entry name" value="DUF805"/>
    <property type="match status" value="1"/>
</dbReference>
<reference evidence="1" key="1">
    <citation type="submission" date="2020-11" db="EMBL/GenBank/DDBJ databases">
        <authorList>
            <person name="Tran Van P."/>
        </authorList>
    </citation>
    <scope>NUCLEOTIDE SEQUENCE</scope>
</reference>
<dbReference type="EMBL" id="OB715246">
    <property type="protein sequence ID" value="CAD7239078.1"/>
    <property type="molecule type" value="Genomic_DNA"/>
</dbReference>
<dbReference type="AlphaFoldDB" id="A0A7R8WVN3"/>